<proteinExistence type="predicted"/>
<dbReference type="GO" id="GO:0032259">
    <property type="term" value="P:methylation"/>
    <property type="evidence" value="ECO:0007669"/>
    <property type="project" value="UniProtKB-KW"/>
</dbReference>
<protein>
    <submittedName>
        <fullName evidence="2">Methyltransferase domain-containing protein</fullName>
    </submittedName>
</protein>
<comment type="caution">
    <text evidence="2">The sequence shown here is derived from an EMBL/GenBank/DDBJ whole genome shotgun (WGS) entry which is preliminary data.</text>
</comment>
<dbReference type="InterPro" id="IPR050508">
    <property type="entry name" value="Methyltransf_Superfamily"/>
</dbReference>
<dbReference type="CDD" id="cd02440">
    <property type="entry name" value="AdoMet_MTases"/>
    <property type="match status" value="1"/>
</dbReference>
<dbReference type="RefSeq" id="WP_344720633.1">
    <property type="nucleotide sequence ID" value="NZ_BAAAUS010000006.1"/>
</dbReference>
<dbReference type="SUPFAM" id="SSF53335">
    <property type="entry name" value="S-adenosyl-L-methionine-dependent methyltransferases"/>
    <property type="match status" value="1"/>
</dbReference>
<dbReference type="GO" id="GO:0008168">
    <property type="term" value="F:methyltransferase activity"/>
    <property type="evidence" value="ECO:0007669"/>
    <property type="project" value="UniProtKB-KW"/>
</dbReference>
<dbReference type="PANTHER" id="PTHR42912">
    <property type="entry name" value="METHYLTRANSFERASE"/>
    <property type="match status" value="1"/>
</dbReference>
<name>A0ABW4ERW0_9PSEU</name>
<dbReference type="InterPro" id="IPR029063">
    <property type="entry name" value="SAM-dependent_MTases_sf"/>
</dbReference>
<accession>A0ABW4ERW0</accession>
<dbReference type="Gene3D" id="3.40.50.150">
    <property type="entry name" value="Vaccinia Virus protein VP39"/>
    <property type="match status" value="1"/>
</dbReference>
<sequence>MPDGELRVQSFQSDRIDDTAISYLVEFLDQQAAMSAVSELRDWAHEALAVGPGQRALEVGSGTGSSVQRLAAAVGPDGEAIGLDVNTGLLAVAEGRARSAGSAARFVHGDVYAAPFADGSVDAVLCERVFQFLDRPERAVAEIARVLRPGGRVVLIDSDWSSATLYPGDLEVLRTVESMLASRLHGREPLAGRKLRSWLSGASLTVTDHEARTLFLPYEMFLNAGLLALIDMAVTRGEITAEQRKQFLAGLADAQSRGEFHASVTMFAAAAYR</sequence>
<organism evidence="2 3">
    <name type="scientific">Pseudonocardia yunnanensis</name>
    <dbReference type="NCBI Taxonomy" id="58107"/>
    <lineage>
        <taxon>Bacteria</taxon>
        <taxon>Bacillati</taxon>
        <taxon>Actinomycetota</taxon>
        <taxon>Actinomycetes</taxon>
        <taxon>Pseudonocardiales</taxon>
        <taxon>Pseudonocardiaceae</taxon>
        <taxon>Pseudonocardia</taxon>
    </lineage>
</organism>
<keyword evidence="2" id="KW-0489">Methyltransferase</keyword>
<keyword evidence="3" id="KW-1185">Reference proteome</keyword>
<evidence type="ECO:0000259" key="1">
    <source>
        <dbReference type="Pfam" id="PF08241"/>
    </source>
</evidence>
<dbReference type="InterPro" id="IPR013216">
    <property type="entry name" value="Methyltransf_11"/>
</dbReference>
<keyword evidence="2" id="KW-0808">Transferase</keyword>
<dbReference type="EMBL" id="JBHUCO010000012">
    <property type="protein sequence ID" value="MFD1518386.1"/>
    <property type="molecule type" value="Genomic_DNA"/>
</dbReference>
<feature type="domain" description="Methyltransferase type 11" evidence="1">
    <location>
        <begin position="57"/>
        <end position="155"/>
    </location>
</feature>
<gene>
    <name evidence="2" type="ORF">ACFSJD_12860</name>
</gene>
<dbReference type="Proteomes" id="UP001597114">
    <property type="component" value="Unassembled WGS sequence"/>
</dbReference>
<evidence type="ECO:0000313" key="3">
    <source>
        <dbReference type="Proteomes" id="UP001597114"/>
    </source>
</evidence>
<dbReference type="Pfam" id="PF08241">
    <property type="entry name" value="Methyltransf_11"/>
    <property type="match status" value="1"/>
</dbReference>
<reference evidence="3" key="1">
    <citation type="journal article" date="2019" name="Int. J. Syst. Evol. Microbiol.">
        <title>The Global Catalogue of Microorganisms (GCM) 10K type strain sequencing project: providing services to taxonomists for standard genome sequencing and annotation.</title>
        <authorList>
            <consortium name="The Broad Institute Genomics Platform"/>
            <consortium name="The Broad Institute Genome Sequencing Center for Infectious Disease"/>
            <person name="Wu L."/>
            <person name="Ma J."/>
        </authorList>
    </citation>
    <scope>NUCLEOTIDE SEQUENCE [LARGE SCALE GENOMIC DNA]</scope>
    <source>
        <strain evidence="3">CCM 7043</strain>
    </source>
</reference>
<evidence type="ECO:0000313" key="2">
    <source>
        <dbReference type="EMBL" id="MFD1518386.1"/>
    </source>
</evidence>